<keyword evidence="4 5" id="KW-0274">FAD</keyword>
<organism evidence="9 10">
    <name type="scientific">Gonapodya prolifera (strain JEL478)</name>
    <name type="common">Monoblepharis prolifera</name>
    <dbReference type="NCBI Taxonomy" id="1344416"/>
    <lineage>
        <taxon>Eukaryota</taxon>
        <taxon>Fungi</taxon>
        <taxon>Fungi incertae sedis</taxon>
        <taxon>Chytridiomycota</taxon>
        <taxon>Chytridiomycota incertae sedis</taxon>
        <taxon>Monoblepharidomycetes</taxon>
        <taxon>Monoblepharidales</taxon>
        <taxon>Gonapodyaceae</taxon>
        <taxon>Gonapodya</taxon>
    </lineage>
</organism>
<dbReference type="InterPro" id="IPR006091">
    <property type="entry name" value="Acyl-CoA_Oxase/DH_mid-dom"/>
</dbReference>
<dbReference type="OMA" id="CNFWANR"/>
<dbReference type="SUPFAM" id="SSF47203">
    <property type="entry name" value="Acyl-CoA dehydrogenase C-terminal domain-like"/>
    <property type="match status" value="1"/>
</dbReference>
<comment type="similarity">
    <text evidence="2 5">Belongs to the acyl-CoA dehydrogenase family.</text>
</comment>
<dbReference type="Gene3D" id="1.20.140.10">
    <property type="entry name" value="Butyryl-CoA Dehydrogenase, subunit A, domain 3"/>
    <property type="match status" value="1"/>
</dbReference>
<dbReference type="OrthoDB" id="9988775at2759"/>
<gene>
    <name evidence="9" type="ORF">M427DRAFT_193172</name>
</gene>
<reference evidence="9 10" key="1">
    <citation type="journal article" date="2015" name="Genome Biol. Evol.">
        <title>Phylogenomic analyses indicate that early fungi evolved digesting cell walls of algal ancestors of land plants.</title>
        <authorList>
            <person name="Chang Y."/>
            <person name="Wang S."/>
            <person name="Sekimoto S."/>
            <person name="Aerts A.L."/>
            <person name="Choi C."/>
            <person name="Clum A."/>
            <person name="LaButti K.M."/>
            <person name="Lindquist E.A."/>
            <person name="Yee Ngan C."/>
            <person name="Ohm R.A."/>
            <person name="Salamov A.A."/>
            <person name="Grigoriev I.V."/>
            <person name="Spatafora J.W."/>
            <person name="Berbee M.L."/>
        </authorList>
    </citation>
    <scope>NUCLEOTIDE SEQUENCE [LARGE SCALE GENOMIC DNA]</scope>
    <source>
        <strain evidence="9 10">JEL478</strain>
    </source>
</reference>
<dbReference type="Gene3D" id="1.10.540.10">
    <property type="entry name" value="Acyl-CoA dehydrogenase/oxidase, N-terminal domain"/>
    <property type="match status" value="1"/>
</dbReference>
<dbReference type="InterPro" id="IPR046373">
    <property type="entry name" value="Acyl-CoA_Oxase/DH_mid-dom_sf"/>
</dbReference>
<dbReference type="GO" id="GO:0033539">
    <property type="term" value="P:fatty acid beta-oxidation using acyl-CoA dehydrogenase"/>
    <property type="evidence" value="ECO:0007669"/>
    <property type="project" value="TreeGrafter"/>
</dbReference>
<dbReference type="InterPro" id="IPR037069">
    <property type="entry name" value="AcylCoA_DH/ox_N_sf"/>
</dbReference>
<dbReference type="PANTHER" id="PTHR43884">
    <property type="entry name" value="ACYL-COA DEHYDROGENASE"/>
    <property type="match status" value="1"/>
</dbReference>
<evidence type="ECO:0000256" key="5">
    <source>
        <dbReference type="RuleBase" id="RU362125"/>
    </source>
</evidence>
<accession>A0A138ZZV6</accession>
<dbReference type="Proteomes" id="UP000070544">
    <property type="component" value="Unassembled WGS sequence"/>
</dbReference>
<evidence type="ECO:0000256" key="3">
    <source>
        <dbReference type="ARBA" id="ARBA00022630"/>
    </source>
</evidence>
<dbReference type="Gene3D" id="2.40.110.10">
    <property type="entry name" value="Butyryl-CoA Dehydrogenase, subunit A, domain 2"/>
    <property type="match status" value="1"/>
</dbReference>
<dbReference type="GO" id="GO:0050660">
    <property type="term" value="F:flavin adenine dinucleotide binding"/>
    <property type="evidence" value="ECO:0007669"/>
    <property type="project" value="InterPro"/>
</dbReference>
<keyword evidence="5" id="KW-0560">Oxidoreductase</keyword>
<evidence type="ECO:0000313" key="10">
    <source>
        <dbReference type="Proteomes" id="UP000070544"/>
    </source>
</evidence>
<dbReference type="Pfam" id="PF00441">
    <property type="entry name" value="Acyl-CoA_dh_1"/>
    <property type="match status" value="1"/>
</dbReference>
<dbReference type="GO" id="GO:0046359">
    <property type="term" value="P:butyrate catabolic process"/>
    <property type="evidence" value="ECO:0007669"/>
    <property type="project" value="TreeGrafter"/>
</dbReference>
<dbReference type="Pfam" id="PF02771">
    <property type="entry name" value="Acyl-CoA_dh_N"/>
    <property type="match status" value="1"/>
</dbReference>
<dbReference type="CDD" id="cd00567">
    <property type="entry name" value="ACAD"/>
    <property type="match status" value="1"/>
</dbReference>
<keyword evidence="10" id="KW-1185">Reference proteome</keyword>
<dbReference type="InterPro" id="IPR013786">
    <property type="entry name" value="AcylCoA_DH/ox_N"/>
</dbReference>
<sequence>MALTLDSKQSAVLFDVPEDIKAYLKVLDDFIEKEIKPLQEKDDNNRFFDHRREWARTDFENGGLPRKEWEDLLSQMRRLADKAGHYRFPLPKEYGGQNGSNLAMAVIREHLAHKGLGLHNDLQNESSIVGNMPTVLMFRDFGTPEQKKTIIPQLLNGTIKIAFGLTEPNHGSDATWMTTSAVKDGDGWRINGAKMWTTGLHVATHSYIFARTSGKPGDPRGITCFIVPTNAPGFKIEEYLWTFNMPTDHPRISLKDVWVAGNSFLGDFEDGLALAQHFVHENRIRQAASSLGAAQYCIDESVKYAKVRKPFGKPLSANQAIQWPLVELHTEAAMLRLLIRQTAAQMDTMSKPDVAKFLSDKVAMCNYRANRLVCEAADRAMQIHGGIGYSRHKPFEHIYRHHRRYRITEGSEEIQMRRVAQYLFAYNKEVSPTGRRAKM</sequence>
<protein>
    <submittedName>
        <fullName evidence="9">Acyl-CoA dehydrogenase domain-containing protein</fullName>
    </submittedName>
</protein>
<evidence type="ECO:0000256" key="1">
    <source>
        <dbReference type="ARBA" id="ARBA00001974"/>
    </source>
</evidence>
<evidence type="ECO:0000256" key="4">
    <source>
        <dbReference type="ARBA" id="ARBA00022827"/>
    </source>
</evidence>
<dbReference type="STRING" id="1344416.A0A138ZZV6"/>
<feature type="domain" description="Acyl-CoA oxidase/dehydrogenase middle" evidence="7">
    <location>
        <begin position="162"/>
        <end position="245"/>
    </location>
</feature>
<dbReference type="SUPFAM" id="SSF56645">
    <property type="entry name" value="Acyl-CoA dehydrogenase NM domain-like"/>
    <property type="match status" value="1"/>
</dbReference>
<evidence type="ECO:0000256" key="2">
    <source>
        <dbReference type="ARBA" id="ARBA00009347"/>
    </source>
</evidence>
<dbReference type="InterPro" id="IPR009075">
    <property type="entry name" value="AcylCo_DH/oxidase_C"/>
</dbReference>
<feature type="domain" description="Acyl-CoA dehydrogenase/oxidase N-terminal" evidence="8">
    <location>
        <begin position="60"/>
        <end position="157"/>
    </location>
</feature>
<evidence type="ECO:0000259" key="7">
    <source>
        <dbReference type="Pfam" id="PF02770"/>
    </source>
</evidence>
<feature type="domain" description="Acyl-CoA dehydrogenase/oxidase C-terminal" evidence="6">
    <location>
        <begin position="270"/>
        <end position="422"/>
    </location>
</feature>
<dbReference type="Pfam" id="PF02770">
    <property type="entry name" value="Acyl-CoA_dh_M"/>
    <property type="match status" value="1"/>
</dbReference>
<evidence type="ECO:0000259" key="8">
    <source>
        <dbReference type="Pfam" id="PF02771"/>
    </source>
</evidence>
<evidence type="ECO:0000313" key="9">
    <source>
        <dbReference type="EMBL" id="KXS10002.1"/>
    </source>
</evidence>
<dbReference type="GO" id="GO:0003995">
    <property type="term" value="F:acyl-CoA dehydrogenase activity"/>
    <property type="evidence" value="ECO:0007669"/>
    <property type="project" value="TreeGrafter"/>
</dbReference>
<comment type="cofactor">
    <cofactor evidence="1 5">
        <name>FAD</name>
        <dbReference type="ChEBI" id="CHEBI:57692"/>
    </cofactor>
</comment>
<evidence type="ECO:0000259" key="6">
    <source>
        <dbReference type="Pfam" id="PF00441"/>
    </source>
</evidence>
<dbReference type="EMBL" id="KQ965839">
    <property type="protein sequence ID" value="KXS10002.1"/>
    <property type="molecule type" value="Genomic_DNA"/>
</dbReference>
<dbReference type="InterPro" id="IPR036250">
    <property type="entry name" value="AcylCo_DH-like_C"/>
</dbReference>
<dbReference type="FunFam" id="1.20.140.10:FF:000037">
    <property type="entry name" value="Similar to acyl-CoA dehydrogenase"/>
    <property type="match status" value="1"/>
</dbReference>
<name>A0A138ZZV6_GONPJ</name>
<dbReference type="AlphaFoldDB" id="A0A138ZZV6"/>
<proteinExistence type="inferred from homology"/>
<dbReference type="InterPro" id="IPR009100">
    <property type="entry name" value="AcylCoA_DH/oxidase_NM_dom_sf"/>
</dbReference>
<keyword evidence="3 5" id="KW-0285">Flavoprotein</keyword>
<dbReference type="PANTHER" id="PTHR43884:SF34">
    <property type="entry name" value="ACYL-COA DEHYDROGENASE FAMILY PROTEIN"/>
    <property type="match status" value="1"/>
</dbReference>